<name>A0A1I5WYM2_HYMAR</name>
<protein>
    <recommendedName>
        <fullName evidence="3">MetA-pathway of phenol degradation</fullName>
    </recommendedName>
</protein>
<dbReference type="EMBL" id="FOXS01000002">
    <property type="protein sequence ID" value="SFQ24721.1"/>
    <property type="molecule type" value="Genomic_DNA"/>
</dbReference>
<dbReference type="STRING" id="1227077.SAMN04515668_1554"/>
<keyword evidence="2" id="KW-1185">Reference proteome</keyword>
<accession>A0A1I5WYM2</accession>
<organism evidence="1 2">
    <name type="scientific">Hymenobacter arizonensis</name>
    <name type="common">Siccationidurans arizonensis</name>
    <dbReference type="NCBI Taxonomy" id="1227077"/>
    <lineage>
        <taxon>Bacteria</taxon>
        <taxon>Pseudomonadati</taxon>
        <taxon>Bacteroidota</taxon>
        <taxon>Cytophagia</taxon>
        <taxon>Cytophagales</taxon>
        <taxon>Hymenobacteraceae</taxon>
        <taxon>Hymenobacter</taxon>
    </lineage>
</organism>
<evidence type="ECO:0008006" key="3">
    <source>
        <dbReference type="Google" id="ProtNLM"/>
    </source>
</evidence>
<dbReference type="Proteomes" id="UP000199029">
    <property type="component" value="Unassembled WGS sequence"/>
</dbReference>
<dbReference type="AlphaFoldDB" id="A0A1I5WYM2"/>
<evidence type="ECO:0000313" key="2">
    <source>
        <dbReference type="Proteomes" id="UP000199029"/>
    </source>
</evidence>
<evidence type="ECO:0000313" key="1">
    <source>
        <dbReference type="EMBL" id="SFQ24721.1"/>
    </source>
</evidence>
<gene>
    <name evidence="1" type="ORF">SAMN04515668_1554</name>
</gene>
<sequence length="267" mass="29137">MLLRPLQFPVLQLPVLLRWLLVLAALLLFDTPGWGQQNLFNIPAGDLTPKSKFFLQKQVNVLSTQDLESKTHVVYGLGHGWEAGLNVVNVKLNLRREAELVASNQHDRRAPMQPLVQATAQKFFFLSNNLKTSVGTQVGTTPVRAVGASRLTHFTYNTWVLEPRHHLKFVAGPYLSDWGTVGAGSQAGLLLGLEVPLTKDLLMMADAVTGTNASGVSVLGINYLLTQRVQLCLGAMLPNPRSGNSAGIVLELNLLGYDDDENPPPTL</sequence>
<reference evidence="2" key="1">
    <citation type="submission" date="2016-10" db="EMBL/GenBank/DDBJ databases">
        <authorList>
            <person name="Varghese N."/>
            <person name="Submissions S."/>
        </authorList>
    </citation>
    <scope>NUCLEOTIDE SEQUENCE [LARGE SCALE GENOMIC DNA]</scope>
    <source>
        <strain evidence="2">OR362-8,ATCC BAA-1266,JCM 13504</strain>
    </source>
</reference>
<proteinExistence type="predicted"/>